<reference evidence="1" key="1">
    <citation type="submission" date="2019-12" db="EMBL/GenBank/DDBJ databases">
        <title>Genome sequencing and annotation of Brassica cretica.</title>
        <authorList>
            <person name="Studholme D.J."/>
            <person name="Sarris P."/>
        </authorList>
    </citation>
    <scope>NUCLEOTIDE SEQUENCE</scope>
    <source>
        <strain evidence="1">PFS-109/04</strain>
        <tissue evidence="1">Leaf</tissue>
    </source>
</reference>
<dbReference type="AlphaFoldDB" id="A0A8S9R4E8"/>
<comment type="caution">
    <text evidence="1">The sequence shown here is derived from an EMBL/GenBank/DDBJ whole genome shotgun (WGS) entry which is preliminary data.</text>
</comment>
<name>A0A8S9R4E8_BRACR</name>
<evidence type="ECO:0000313" key="2">
    <source>
        <dbReference type="Proteomes" id="UP000712600"/>
    </source>
</evidence>
<sequence length="71" mass="8606">MIAYSFIPQLGWFMLRIRPTVFHHMNLIFHSFKGFSYLDLDMEVFQIWKNLGYKTSRRLQGSLPDDFQEVF</sequence>
<gene>
    <name evidence="1" type="ORF">F2Q69_00011744</name>
</gene>
<protein>
    <submittedName>
        <fullName evidence="1">Uncharacterized protein</fullName>
    </submittedName>
</protein>
<evidence type="ECO:0000313" key="1">
    <source>
        <dbReference type="EMBL" id="KAF3558688.1"/>
    </source>
</evidence>
<dbReference type="Proteomes" id="UP000712600">
    <property type="component" value="Unassembled WGS sequence"/>
</dbReference>
<accession>A0A8S9R4E8</accession>
<proteinExistence type="predicted"/>
<organism evidence="1 2">
    <name type="scientific">Brassica cretica</name>
    <name type="common">Mustard</name>
    <dbReference type="NCBI Taxonomy" id="69181"/>
    <lineage>
        <taxon>Eukaryota</taxon>
        <taxon>Viridiplantae</taxon>
        <taxon>Streptophyta</taxon>
        <taxon>Embryophyta</taxon>
        <taxon>Tracheophyta</taxon>
        <taxon>Spermatophyta</taxon>
        <taxon>Magnoliopsida</taxon>
        <taxon>eudicotyledons</taxon>
        <taxon>Gunneridae</taxon>
        <taxon>Pentapetalae</taxon>
        <taxon>rosids</taxon>
        <taxon>malvids</taxon>
        <taxon>Brassicales</taxon>
        <taxon>Brassicaceae</taxon>
        <taxon>Brassiceae</taxon>
        <taxon>Brassica</taxon>
    </lineage>
</organism>
<dbReference type="EMBL" id="QGKX02000996">
    <property type="protein sequence ID" value="KAF3558688.1"/>
    <property type="molecule type" value="Genomic_DNA"/>
</dbReference>